<dbReference type="GO" id="GO:0045047">
    <property type="term" value="P:protein targeting to ER"/>
    <property type="evidence" value="ECO:0007669"/>
    <property type="project" value="TreeGrafter"/>
</dbReference>
<feature type="transmembrane region" description="Helical" evidence="9">
    <location>
        <begin position="6"/>
        <end position="28"/>
    </location>
</feature>
<keyword evidence="5" id="KW-0735">Signal-anchor</keyword>
<evidence type="ECO:0000256" key="4">
    <source>
        <dbReference type="ARBA" id="ARBA00022824"/>
    </source>
</evidence>
<reference evidence="10" key="2">
    <citation type="submission" date="2021-05" db="EMBL/GenBank/DDBJ databases">
        <authorList>
            <person name="Pain A."/>
        </authorList>
    </citation>
    <scope>NUCLEOTIDE SEQUENCE</scope>
    <source>
        <strain evidence="10">1802A</strain>
    </source>
</reference>
<dbReference type="PIRSF" id="PIRSF016089">
    <property type="entry name" value="SPC22"/>
    <property type="match status" value="1"/>
</dbReference>
<dbReference type="AlphaFoldDB" id="A0AAD9LEB0"/>
<evidence type="ECO:0000256" key="8">
    <source>
        <dbReference type="ARBA" id="ARBA00029556"/>
    </source>
</evidence>
<comment type="subcellular location">
    <subcellularLocation>
        <location evidence="1">Endoplasmic reticulum membrane</location>
        <topology evidence="1">Single-pass type II membrane protein</topology>
    </subcellularLocation>
</comment>
<keyword evidence="11" id="KW-1185">Reference proteome</keyword>
<dbReference type="PANTHER" id="PTHR12804:SF0">
    <property type="entry name" value="SIGNAL PEPTIDASE COMPLEX SUBUNIT 3"/>
    <property type="match status" value="1"/>
</dbReference>
<protein>
    <recommendedName>
        <fullName evidence="8">Signal peptidase complex subunit 3</fullName>
    </recommendedName>
</protein>
<evidence type="ECO:0000256" key="2">
    <source>
        <dbReference type="ARBA" id="ARBA00009289"/>
    </source>
</evidence>
<evidence type="ECO:0000313" key="10">
    <source>
        <dbReference type="EMBL" id="KAK1933111.1"/>
    </source>
</evidence>
<evidence type="ECO:0000256" key="3">
    <source>
        <dbReference type="ARBA" id="ARBA00022692"/>
    </source>
</evidence>
<gene>
    <name evidence="10" type="ORF">X943_002202</name>
</gene>
<evidence type="ECO:0000256" key="6">
    <source>
        <dbReference type="ARBA" id="ARBA00022989"/>
    </source>
</evidence>
<comment type="similarity">
    <text evidence="2">Belongs to the SPCS3 family.</text>
</comment>
<keyword evidence="6 9" id="KW-1133">Transmembrane helix</keyword>
<evidence type="ECO:0000256" key="1">
    <source>
        <dbReference type="ARBA" id="ARBA00004648"/>
    </source>
</evidence>
<keyword evidence="4" id="KW-0256">Endoplasmic reticulum</keyword>
<sequence length="175" mass="19868">MNTSSLRIYTLLNAAVFSAALALVLNYASGHYHRKGLDLKGVVNYAGTAELKPITGPVDRAALELYLSYDLRDAFDWNTNTIFLYVTANYETAKHHRNELIIHDKIIRRREDAFEPGASILGKYYMVDHGRSLRKTPVTLRMYYSVVPLGGFIETYQLAESRFVMPQDYVVPTPS</sequence>
<keyword evidence="7 9" id="KW-0472">Membrane</keyword>
<dbReference type="GO" id="GO:0006465">
    <property type="term" value="P:signal peptide processing"/>
    <property type="evidence" value="ECO:0007669"/>
    <property type="project" value="InterPro"/>
</dbReference>
<proteinExistence type="inferred from homology"/>
<dbReference type="GO" id="GO:0005787">
    <property type="term" value="C:signal peptidase complex"/>
    <property type="evidence" value="ECO:0007669"/>
    <property type="project" value="InterPro"/>
</dbReference>
<accession>A0AAD9LEB0</accession>
<evidence type="ECO:0000256" key="9">
    <source>
        <dbReference type="SAM" id="Phobius"/>
    </source>
</evidence>
<comment type="caution">
    <text evidence="10">The sequence shown here is derived from an EMBL/GenBank/DDBJ whole genome shotgun (WGS) entry which is preliminary data.</text>
</comment>
<reference evidence="10" key="1">
    <citation type="journal article" date="2014" name="Nucleic Acids Res.">
        <title>The evolutionary dynamics of variant antigen genes in Babesia reveal a history of genomic innovation underlying host-parasite interaction.</title>
        <authorList>
            <person name="Jackson A.P."/>
            <person name="Otto T.D."/>
            <person name="Darby A."/>
            <person name="Ramaprasad A."/>
            <person name="Xia D."/>
            <person name="Echaide I.E."/>
            <person name="Farber M."/>
            <person name="Gahlot S."/>
            <person name="Gamble J."/>
            <person name="Gupta D."/>
            <person name="Gupta Y."/>
            <person name="Jackson L."/>
            <person name="Malandrin L."/>
            <person name="Malas T.B."/>
            <person name="Moussa E."/>
            <person name="Nair M."/>
            <person name="Reid A.J."/>
            <person name="Sanders M."/>
            <person name="Sharma J."/>
            <person name="Tracey A."/>
            <person name="Quail M.A."/>
            <person name="Weir W."/>
            <person name="Wastling J.M."/>
            <person name="Hall N."/>
            <person name="Willadsen P."/>
            <person name="Lingelbach K."/>
            <person name="Shiels B."/>
            <person name="Tait A."/>
            <person name="Berriman M."/>
            <person name="Allred D.R."/>
            <person name="Pain A."/>
        </authorList>
    </citation>
    <scope>NUCLEOTIDE SEQUENCE</scope>
    <source>
        <strain evidence="10">1802A</strain>
    </source>
</reference>
<evidence type="ECO:0000313" key="11">
    <source>
        <dbReference type="Proteomes" id="UP001195914"/>
    </source>
</evidence>
<evidence type="ECO:0000256" key="5">
    <source>
        <dbReference type="ARBA" id="ARBA00022968"/>
    </source>
</evidence>
<dbReference type="PANTHER" id="PTHR12804">
    <property type="entry name" value="MICROSOMAL SIGNAL PEPTIDASE 23 KD SUBUNIT SPC22/23"/>
    <property type="match status" value="1"/>
</dbReference>
<keyword evidence="3 9" id="KW-0812">Transmembrane</keyword>
<organism evidence="10 11">
    <name type="scientific">Babesia divergens</name>
    <dbReference type="NCBI Taxonomy" id="32595"/>
    <lineage>
        <taxon>Eukaryota</taxon>
        <taxon>Sar</taxon>
        <taxon>Alveolata</taxon>
        <taxon>Apicomplexa</taxon>
        <taxon>Aconoidasida</taxon>
        <taxon>Piroplasmida</taxon>
        <taxon>Babesiidae</taxon>
        <taxon>Babesia</taxon>
    </lineage>
</organism>
<evidence type="ECO:0000256" key="7">
    <source>
        <dbReference type="ARBA" id="ARBA00023136"/>
    </source>
</evidence>
<name>A0AAD9LEB0_BABDI</name>
<dbReference type="Proteomes" id="UP001195914">
    <property type="component" value="Unassembled WGS sequence"/>
</dbReference>
<dbReference type="InterPro" id="IPR007653">
    <property type="entry name" value="SPC3"/>
</dbReference>
<dbReference type="EMBL" id="JAHBMH010000073">
    <property type="protein sequence ID" value="KAK1933111.1"/>
    <property type="molecule type" value="Genomic_DNA"/>
</dbReference>
<dbReference type="Pfam" id="PF04573">
    <property type="entry name" value="SPC22"/>
    <property type="match status" value="1"/>
</dbReference>